<dbReference type="SUPFAM" id="SSF57756">
    <property type="entry name" value="Retrovirus zinc finger-like domains"/>
    <property type="match status" value="1"/>
</dbReference>
<dbReference type="InterPro" id="IPR001878">
    <property type="entry name" value="Znf_CCHC"/>
</dbReference>
<dbReference type="Proteomes" id="UP000054928">
    <property type="component" value="Unassembled WGS sequence"/>
</dbReference>
<protein>
    <submittedName>
        <fullName evidence="3">Polyprotein</fullName>
    </submittedName>
</protein>
<name>A0A0P1AFC3_PLAHL</name>
<dbReference type="GeneID" id="36404870"/>
<dbReference type="InterPro" id="IPR036875">
    <property type="entry name" value="Znf_CCHC_sf"/>
</dbReference>
<feature type="domain" description="CCHC-type" evidence="2">
    <location>
        <begin position="123"/>
        <end position="137"/>
    </location>
</feature>
<dbReference type="Pfam" id="PF00098">
    <property type="entry name" value="zf-CCHC"/>
    <property type="match status" value="1"/>
</dbReference>
<accession>A0A0P1AFC3</accession>
<proteinExistence type="predicted"/>
<evidence type="ECO:0000256" key="1">
    <source>
        <dbReference type="SAM" id="MobiDB-lite"/>
    </source>
</evidence>
<dbReference type="GO" id="GO:0008270">
    <property type="term" value="F:zinc ion binding"/>
    <property type="evidence" value="ECO:0007669"/>
    <property type="project" value="InterPro"/>
</dbReference>
<keyword evidence="4" id="KW-1185">Reference proteome</keyword>
<organism evidence="3 4">
    <name type="scientific">Plasmopara halstedii</name>
    <name type="common">Downy mildew of sunflower</name>
    <dbReference type="NCBI Taxonomy" id="4781"/>
    <lineage>
        <taxon>Eukaryota</taxon>
        <taxon>Sar</taxon>
        <taxon>Stramenopiles</taxon>
        <taxon>Oomycota</taxon>
        <taxon>Peronosporomycetes</taxon>
        <taxon>Peronosporales</taxon>
        <taxon>Peronosporaceae</taxon>
        <taxon>Plasmopara</taxon>
    </lineage>
</organism>
<dbReference type="Pfam" id="PF14223">
    <property type="entry name" value="Retrotran_gag_2"/>
    <property type="match status" value="1"/>
</dbReference>
<reference evidence="4" key="1">
    <citation type="submission" date="2014-09" db="EMBL/GenBank/DDBJ databases">
        <authorList>
            <person name="Sharma Rahul"/>
            <person name="Thines Marco"/>
        </authorList>
    </citation>
    <scope>NUCLEOTIDE SEQUENCE [LARGE SCALE GENOMIC DNA]</scope>
</reference>
<dbReference type="OrthoDB" id="112217at2759"/>
<dbReference type="EMBL" id="CCYD01000428">
    <property type="protein sequence ID" value="CEG39575.1"/>
    <property type="molecule type" value="Genomic_DNA"/>
</dbReference>
<evidence type="ECO:0000313" key="4">
    <source>
        <dbReference type="Proteomes" id="UP000054928"/>
    </source>
</evidence>
<dbReference type="AlphaFoldDB" id="A0A0P1AFC3"/>
<evidence type="ECO:0000259" key="2">
    <source>
        <dbReference type="Pfam" id="PF00098"/>
    </source>
</evidence>
<feature type="region of interest" description="Disordered" evidence="1">
    <location>
        <begin position="87"/>
        <end position="118"/>
    </location>
</feature>
<dbReference type="Gene3D" id="4.10.60.10">
    <property type="entry name" value="Zinc finger, CCHC-type"/>
    <property type="match status" value="1"/>
</dbReference>
<dbReference type="RefSeq" id="XP_024575944.1">
    <property type="nucleotide sequence ID" value="XM_024725138.1"/>
</dbReference>
<evidence type="ECO:0000313" key="3">
    <source>
        <dbReference type="EMBL" id="CEG39575.1"/>
    </source>
</evidence>
<sequence length="270" mass="30512">MTRRLHEFKMERVTRMVKHLDAFDELVVGLQTTGKPVDESRQLVVLLSSLPAEYEIISSIVENVKDITLIEVKVKLLKESDRLQKKEASEKAFRATGNDGRNKGRRGSGRKNYAPRKSGGFRGKCFNCDQTGHMKRDYPAAENRPRNRYSGSDAVFAVGKEQSASWLIDSDGRKLRVEEARTVKLIGLDGRRISMMEVLHIPGFDRRLLSVGKLAERGLSVEFQRASCTIWEKNEALATGTRNGKAYTLDCQQEEARSVQYSGADSQWEL</sequence>
<dbReference type="STRING" id="4781.A0A0P1AFC3"/>
<dbReference type="GO" id="GO:0003676">
    <property type="term" value="F:nucleic acid binding"/>
    <property type="evidence" value="ECO:0007669"/>
    <property type="project" value="InterPro"/>
</dbReference>